<accession>A0A2T6ZDM7</accession>
<dbReference type="Pfam" id="PF13639">
    <property type="entry name" value="zf-RING_2"/>
    <property type="match status" value="1"/>
</dbReference>
<reference evidence="9 10" key="1">
    <citation type="submission" date="2017-04" db="EMBL/GenBank/DDBJ databases">
        <title>Draft genome sequence of Tuber borchii Vittad., a whitish edible truffle.</title>
        <authorList>
            <consortium name="DOE Joint Genome Institute"/>
            <person name="Murat C."/>
            <person name="Kuo A."/>
            <person name="Barry K.W."/>
            <person name="Clum A."/>
            <person name="Dockter R.B."/>
            <person name="Fauchery L."/>
            <person name="Iotti M."/>
            <person name="Kohler A."/>
            <person name="Labutti K."/>
            <person name="Lindquist E.A."/>
            <person name="Lipzen A."/>
            <person name="Ohm R.A."/>
            <person name="Wang M."/>
            <person name="Grigoriev I.V."/>
            <person name="Zambonelli A."/>
            <person name="Martin F.M."/>
        </authorList>
    </citation>
    <scope>NUCLEOTIDE SEQUENCE [LARGE SCALE GENOMIC DNA]</scope>
    <source>
        <strain evidence="9 10">Tbo3840</strain>
    </source>
</reference>
<keyword evidence="6" id="KW-0863">Zinc-finger</keyword>
<feature type="compositionally biased region" description="Low complexity" evidence="7">
    <location>
        <begin position="101"/>
        <end position="112"/>
    </location>
</feature>
<keyword evidence="10" id="KW-1185">Reference proteome</keyword>
<feature type="domain" description="RING-type" evidence="8">
    <location>
        <begin position="37"/>
        <end position="76"/>
    </location>
</feature>
<dbReference type="Proteomes" id="UP000244722">
    <property type="component" value="Unassembled WGS sequence"/>
</dbReference>
<comment type="catalytic activity">
    <reaction evidence="1">
        <text>S-ubiquitinyl-[E2 ubiquitin-conjugating enzyme]-L-cysteine + [acceptor protein]-L-lysine = [E2 ubiquitin-conjugating enzyme]-L-cysteine + N(6)-ubiquitinyl-[acceptor protein]-L-lysine.</text>
        <dbReference type="EC" id="2.3.2.27"/>
    </reaction>
</comment>
<dbReference type="InterPro" id="IPR001841">
    <property type="entry name" value="Znf_RING"/>
</dbReference>
<dbReference type="Gene3D" id="3.30.40.10">
    <property type="entry name" value="Zinc/RING finger domain, C3HC4 (zinc finger)"/>
    <property type="match status" value="1"/>
</dbReference>
<evidence type="ECO:0000256" key="1">
    <source>
        <dbReference type="ARBA" id="ARBA00000900"/>
    </source>
</evidence>
<feature type="compositionally biased region" description="Gly residues" evidence="7">
    <location>
        <begin position="290"/>
        <end position="303"/>
    </location>
</feature>
<feature type="region of interest" description="Disordered" evidence="7">
    <location>
        <begin position="1"/>
        <end position="27"/>
    </location>
</feature>
<dbReference type="EMBL" id="NESQ01000363">
    <property type="protein sequence ID" value="PUU73601.1"/>
    <property type="molecule type" value="Genomic_DNA"/>
</dbReference>
<evidence type="ECO:0000256" key="5">
    <source>
        <dbReference type="ARBA" id="ARBA00023163"/>
    </source>
</evidence>
<keyword evidence="6" id="KW-0479">Metal-binding</keyword>
<dbReference type="EC" id="2.3.2.27" evidence="2"/>
<sequence length="303" mass="33584">MQMDPANNHRSPRKRRRIASPTPSRLSKAEEAEATACVICQEAISEKAVAGPCGHEYDYICILTWAGVKPLCPLCKVAIESLEVGGVKHNVPWKPAPPQPTFHTSSPSTTTSTHRRSYRPRRPRSPLHPSSTLTRRHIYTHALRSSHVGANRLSNHTNFTPAAFLASTHLQSRARAFIRRELSIFTFLADNAEFVLEYAIAILKSVDLKSASGAAEDMLAEFLGRRNAGVFVHEVNAFLRSPYERVEDFDRWAQYPSVEKGASGVLEWEREDGGGDAERKERVKVRGGRLGRGSSGGGMSARR</sequence>
<dbReference type="GO" id="GO:0000209">
    <property type="term" value="P:protein polyubiquitination"/>
    <property type="evidence" value="ECO:0007669"/>
    <property type="project" value="TreeGrafter"/>
</dbReference>
<feature type="compositionally biased region" description="Basic residues" evidence="7">
    <location>
        <begin position="113"/>
        <end position="125"/>
    </location>
</feature>
<feature type="compositionally biased region" description="Basic and acidic residues" evidence="7">
    <location>
        <begin position="269"/>
        <end position="281"/>
    </location>
</feature>
<dbReference type="PROSITE" id="PS50089">
    <property type="entry name" value="ZF_RING_2"/>
    <property type="match status" value="1"/>
</dbReference>
<dbReference type="GO" id="GO:0061630">
    <property type="term" value="F:ubiquitin protein ligase activity"/>
    <property type="evidence" value="ECO:0007669"/>
    <property type="project" value="UniProtKB-EC"/>
</dbReference>
<evidence type="ECO:0000256" key="7">
    <source>
        <dbReference type="SAM" id="MobiDB-lite"/>
    </source>
</evidence>
<dbReference type="UniPathway" id="UPA00143"/>
<dbReference type="InterPro" id="IPR013083">
    <property type="entry name" value="Znf_RING/FYVE/PHD"/>
</dbReference>
<feature type="region of interest" description="Disordered" evidence="7">
    <location>
        <begin position="269"/>
        <end position="303"/>
    </location>
</feature>
<organism evidence="9 10">
    <name type="scientific">Tuber borchii</name>
    <name type="common">White truffle</name>
    <dbReference type="NCBI Taxonomy" id="42251"/>
    <lineage>
        <taxon>Eukaryota</taxon>
        <taxon>Fungi</taxon>
        <taxon>Dikarya</taxon>
        <taxon>Ascomycota</taxon>
        <taxon>Pezizomycotina</taxon>
        <taxon>Pezizomycetes</taxon>
        <taxon>Pezizales</taxon>
        <taxon>Tuberaceae</taxon>
        <taxon>Tuber</taxon>
    </lineage>
</organism>
<dbReference type="GO" id="GO:0006513">
    <property type="term" value="P:protein monoubiquitination"/>
    <property type="evidence" value="ECO:0007669"/>
    <property type="project" value="TreeGrafter"/>
</dbReference>
<evidence type="ECO:0000313" key="10">
    <source>
        <dbReference type="Proteomes" id="UP000244722"/>
    </source>
</evidence>
<dbReference type="PANTHER" id="PTHR46077">
    <property type="entry name" value="E3 UBIQUITIN-PROTEIN LIGASE TOPORS"/>
    <property type="match status" value="1"/>
</dbReference>
<protein>
    <recommendedName>
        <fullName evidence="2">RING-type E3 ubiquitin transferase</fullName>
        <ecNumber evidence="2">2.3.2.27</ecNumber>
    </recommendedName>
</protein>
<name>A0A2T6ZDM7_TUBBO</name>
<evidence type="ECO:0000256" key="3">
    <source>
        <dbReference type="ARBA" id="ARBA00022679"/>
    </source>
</evidence>
<evidence type="ECO:0000256" key="4">
    <source>
        <dbReference type="ARBA" id="ARBA00023015"/>
    </source>
</evidence>
<proteinExistence type="predicted"/>
<keyword evidence="6" id="KW-0862">Zinc</keyword>
<evidence type="ECO:0000256" key="6">
    <source>
        <dbReference type="PROSITE-ProRule" id="PRU00175"/>
    </source>
</evidence>
<gene>
    <name evidence="9" type="ORF">B9Z19DRAFT_1134871</name>
</gene>
<dbReference type="AlphaFoldDB" id="A0A2T6ZDM7"/>
<dbReference type="SUPFAM" id="SSF57850">
    <property type="entry name" value="RING/U-box"/>
    <property type="match status" value="1"/>
</dbReference>
<keyword evidence="5" id="KW-0804">Transcription</keyword>
<dbReference type="GO" id="GO:0008270">
    <property type="term" value="F:zinc ion binding"/>
    <property type="evidence" value="ECO:0007669"/>
    <property type="project" value="UniProtKB-KW"/>
</dbReference>
<dbReference type="PANTHER" id="PTHR46077:SF1">
    <property type="entry name" value="TOP1 BINDING ARGININE_SERINE RICH PROTEIN, E3 UBIQUITIN LIGASE"/>
    <property type="match status" value="1"/>
</dbReference>
<keyword evidence="4" id="KW-0805">Transcription regulation</keyword>
<comment type="caution">
    <text evidence="9">The sequence shown here is derived from an EMBL/GenBank/DDBJ whole genome shotgun (WGS) entry which is preliminary data.</text>
</comment>
<dbReference type="STRING" id="42251.A0A2T6ZDM7"/>
<dbReference type="OrthoDB" id="444265at2759"/>
<evidence type="ECO:0000313" key="9">
    <source>
        <dbReference type="EMBL" id="PUU73601.1"/>
    </source>
</evidence>
<keyword evidence="3" id="KW-0808">Transferase</keyword>
<feature type="region of interest" description="Disordered" evidence="7">
    <location>
        <begin position="90"/>
        <end position="131"/>
    </location>
</feature>
<evidence type="ECO:0000256" key="2">
    <source>
        <dbReference type="ARBA" id="ARBA00012483"/>
    </source>
</evidence>
<evidence type="ECO:0000259" key="8">
    <source>
        <dbReference type="PROSITE" id="PS50089"/>
    </source>
</evidence>
<dbReference type="SMART" id="SM00184">
    <property type="entry name" value="RING"/>
    <property type="match status" value="1"/>
</dbReference>